<keyword evidence="1" id="KW-1133">Transmembrane helix</keyword>
<reference evidence="2 3" key="1">
    <citation type="submission" date="2019-07" db="EMBL/GenBank/DDBJ databases">
        <title>WGS assembly of Gossypium tomentosum.</title>
        <authorList>
            <person name="Chen Z.J."/>
            <person name="Sreedasyam A."/>
            <person name="Ando A."/>
            <person name="Song Q."/>
            <person name="De L."/>
            <person name="Hulse-Kemp A."/>
            <person name="Ding M."/>
            <person name="Ye W."/>
            <person name="Kirkbride R."/>
            <person name="Jenkins J."/>
            <person name="Plott C."/>
            <person name="Lovell J."/>
            <person name="Lin Y.-M."/>
            <person name="Vaughn R."/>
            <person name="Liu B."/>
            <person name="Li W."/>
            <person name="Simpson S."/>
            <person name="Scheffler B."/>
            <person name="Saski C."/>
            <person name="Grover C."/>
            <person name="Hu G."/>
            <person name="Conover J."/>
            <person name="Carlson J."/>
            <person name="Shu S."/>
            <person name="Boston L."/>
            <person name="Williams M."/>
            <person name="Peterson D."/>
            <person name="Mcgee K."/>
            <person name="Jones D."/>
            <person name="Wendel J."/>
            <person name="Stelly D."/>
            <person name="Grimwood J."/>
            <person name="Schmutz J."/>
        </authorList>
    </citation>
    <scope>NUCLEOTIDE SEQUENCE [LARGE SCALE GENOMIC DNA]</scope>
    <source>
        <strain evidence="2">7179.01</strain>
    </source>
</reference>
<keyword evidence="1" id="KW-0472">Membrane</keyword>
<sequence>MATDGITSRLQKEMGQLQQELSQLQVDIDAKFDTRLKEFQERFKGDMRSELYSMLEQFLDQHSIGALVISIRVKGRKYSVNLLLDFLFVTLLYYLLRQTSILYALLRVAVFGAQDFEVSL</sequence>
<name>A0A5D2NS66_GOSTO</name>
<evidence type="ECO:0000256" key="1">
    <source>
        <dbReference type="SAM" id="Phobius"/>
    </source>
</evidence>
<accession>A0A5D2NS66</accession>
<proteinExistence type="predicted"/>
<dbReference type="EMBL" id="CM017619">
    <property type="protein sequence ID" value="TYI07028.1"/>
    <property type="molecule type" value="Genomic_DNA"/>
</dbReference>
<feature type="transmembrane region" description="Helical" evidence="1">
    <location>
        <begin position="78"/>
        <end position="96"/>
    </location>
</feature>
<organism evidence="2 3">
    <name type="scientific">Gossypium tomentosum</name>
    <name type="common">Hawaiian cotton</name>
    <name type="synonym">Gossypium sandvicense</name>
    <dbReference type="NCBI Taxonomy" id="34277"/>
    <lineage>
        <taxon>Eukaryota</taxon>
        <taxon>Viridiplantae</taxon>
        <taxon>Streptophyta</taxon>
        <taxon>Embryophyta</taxon>
        <taxon>Tracheophyta</taxon>
        <taxon>Spermatophyta</taxon>
        <taxon>Magnoliopsida</taxon>
        <taxon>eudicotyledons</taxon>
        <taxon>Gunneridae</taxon>
        <taxon>Pentapetalae</taxon>
        <taxon>rosids</taxon>
        <taxon>malvids</taxon>
        <taxon>Malvales</taxon>
        <taxon>Malvaceae</taxon>
        <taxon>Malvoideae</taxon>
        <taxon>Gossypium</taxon>
    </lineage>
</organism>
<gene>
    <name evidence="2" type="ORF">ES332_A10G199000v1</name>
</gene>
<evidence type="ECO:0000313" key="3">
    <source>
        <dbReference type="Proteomes" id="UP000322667"/>
    </source>
</evidence>
<protein>
    <submittedName>
        <fullName evidence="2">Uncharacterized protein</fullName>
    </submittedName>
</protein>
<dbReference type="Proteomes" id="UP000322667">
    <property type="component" value="Chromosome A10"/>
</dbReference>
<keyword evidence="1" id="KW-0812">Transmembrane</keyword>
<dbReference type="AlphaFoldDB" id="A0A5D2NS66"/>
<evidence type="ECO:0000313" key="2">
    <source>
        <dbReference type="EMBL" id="TYI07028.1"/>
    </source>
</evidence>
<keyword evidence="3" id="KW-1185">Reference proteome</keyword>